<sequence>MPFVGNFKPSIHAPLFRNGPWPAGSSFPVRILGIRIDLDGRSFGLCGGMSFLARDIYEAGSPQLKSTSPDLLPRQVVSHIWYRMLDSLGPGLSMLNGWIFLDGMFDHDTWLGGGLFRFSVGEVPKITAEIDNGHLCPIGVVLVHSIWPWSATENHVVLAYGYDRVGSTLRLWVYDCNYPNDDSIHIEIDDSAPSPSKPITTNGTSTSGLIRGFFKLETYTWQDPSSAYVDVGTIVDYQVPADMKPGANAIARIHVRNGGSSTWDMAVGYRVVERGGLNSAYPMWGGQVVDPGTLVPNSSAIYNVPITAPLLNGTFRASWGVSRAGLGVFVSSPPVAVYVTADSSTICANLHKKHRDLSNRLKSIEKDRQDAETTGERMALTNMINSLKLQLSQLESEQRSRGCTPG</sequence>
<dbReference type="GO" id="GO:0005975">
    <property type="term" value="P:carbohydrate metabolic process"/>
    <property type="evidence" value="ECO:0007669"/>
    <property type="project" value="UniProtKB-ARBA"/>
</dbReference>
<accession>A0A4R2IJJ8</accession>
<name>A0A4R2IJJ8_9ACTN</name>
<evidence type="ECO:0000313" key="2">
    <source>
        <dbReference type="EMBL" id="TCO45221.1"/>
    </source>
</evidence>
<evidence type="ECO:0008006" key="4">
    <source>
        <dbReference type="Google" id="ProtNLM"/>
    </source>
</evidence>
<dbReference type="Proteomes" id="UP000295573">
    <property type="component" value="Unassembled WGS sequence"/>
</dbReference>
<reference evidence="2 3" key="1">
    <citation type="journal article" date="2015" name="Stand. Genomic Sci.">
        <title>Genomic Encyclopedia of Bacterial and Archaeal Type Strains, Phase III: the genomes of soil and plant-associated and newly described type strains.</title>
        <authorList>
            <person name="Whitman W.B."/>
            <person name="Woyke T."/>
            <person name="Klenk H.P."/>
            <person name="Zhou Y."/>
            <person name="Lilburn T.G."/>
            <person name="Beck B.J."/>
            <person name="De Vos P."/>
            <person name="Vandamme P."/>
            <person name="Eisen J.A."/>
            <person name="Garrity G."/>
            <person name="Hugenholtz P."/>
            <person name="Kyrpides N.C."/>
        </authorList>
    </citation>
    <scope>NUCLEOTIDE SEQUENCE [LARGE SCALE GENOMIC DNA]</scope>
    <source>
        <strain evidence="2 3">VKM Ac-2541</strain>
    </source>
</reference>
<organism evidence="2 3">
    <name type="scientific">Kribbella antiqua</name>
    <dbReference type="NCBI Taxonomy" id="2512217"/>
    <lineage>
        <taxon>Bacteria</taxon>
        <taxon>Bacillati</taxon>
        <taxon>Actinomycetota</taxon>
        <taxon>Actinomycetes</taxon>
        <taxon>Propionibacteriales</taxon>
        <taxon>Kribbellaceae</taxon>
        <taxon>Kribbella</taxon>
    </lineage>
</organism>
<dbReference type="InterPro" id="IPR013783">
    <property type="entry name" value="Ig-like_fold"/>
</dbReference>
<keyword evidence="1" id="KW-0175">Coiled coil</keyword>
<proteinExistence type="predicted"/>
<keyword evidence="3" id="KW-1185">Reference proteome</keyword>
<evidence type="ECO:0000256" key="1">
    <source>
        <dbReference type="SAM" id="Coils"/>
    </source>
</evidence>
<dbReference type="Gene3D" id="2.60.40.10">
    <property type="entry name" value="Immunoglobulins"/>
    <property type="match status" value="1"/>
</dbReference>
<dbReference type="AlphaFoldDB" id="A0A4R2IJJ8"/>
<evidence type="ECO:0000313" key="3">
    <source>
        <dbReference type="Proteomes" id="UP000295573"/>
    </source>
</evidence>
<protein>
    <recommendedName>
        <fullName evidence="4">Next to BRCA1 central domain-containing protein</fullName>
    </recommendedName>
</protein>
<comment type="caution">
    <text evidence="2">The sequence shown here is derived from an EMBL/GenBank/DDBJ whole genome shotgun (WGS) entry which is preliminary data.</text>
</comment>
<dbReference type="EMBL" id="SLWR01000009">
    <property type="protein sequence ID" value="TCO45221.1"/>
    <property type="molecule type" value="Genomic_DNA"/>
</dbReference>
<feature type="coiled-coil region" evidence="1">
    <location>
        <begin position="347"/>
        <end position="397"/>
    </location>
</feature>
<gene>
    <name evidence="2" type="ORF">EV646_109396</name>
</gene>